<evidence type="ECO:0000256" key="2">
    <source>
        <dbReference type="SAM" id="SignalP"/>
    </source>
</evidence>
<dbReference type="AlphaFoldDB" id="A0A4R1RTX1"/>
<feature type="chain" id="PRO_5038926137" description="Sporulation lipoprotein YhcN/YlaJ" evidence="2">
    <location>
        <begin position="22"/>
        <end position="156"/>
    </location>
</feature>
<organism evidence="3 4">
    <name type="scientific">Hydrogenispora ethanolica</name>
    <dbReference type="NCBI Taxonomy" id="1082276"/>
    <lineage>
        <taxon>Bacteria</taxon>
        <taxon>Bacillati</taxon>
        <taxon>Bacillota</taxon>
        <taxon>Hydrogenispora</taxon>
    </lineage>
</organism>
<name>A0A4R1RTX1_HYDET</name>
<keyword evidence="4" id="KW-1185">Reference proteome</keyword>
<reference evidence="3 4" key="1">
    <citation type="submission" date="2019-03" db="EMBL/GenBank/DDBJ databases">
        <title>Genomic Encyclopedia of Type Strains, Phase IV (KMG-IV): sequencing the most valuable type-strain genomes for metagenomic binning, comparative biology and taxonomic classification.</title>
        <authorList>
            <person name="Goeker M."/>
        </authorList>
    </citation>
    <scope>NUCLEOTIDE SEQUENCE [LARGE SCALE GENOMIC DNA]</scope>
    <source>
        <strain evidence="3 4">LX-B</strain>
    </source>
</reference>
<feature type="compositionally biased region" description="Polar residues" evidence="1">
    <location>
        <begin position="43"/>
        <end position="53"/>
    </location>
</feature>
<protein>
    <recommendedName>
        <fullName evidence="5">Sporulation lipoprotein YhcN/YlaJ</fullName>
    </recommendedName>
</protein>
<dbReference type="EMBL" id="SLUN01000011">
    <property type="protein sequence ID" value="TCL69991.1"/>
    <property type="molecule type" value="Genomic_DNA"/>
</dbReference>
<keyword evidence="2" id="KW-0732">Signal</keyword>
<evidence type="ECO:0008006" key="5">
    <source>
        <dbReference type="Google" id="ProtNLM"/>
    </source>
</evidence>
<sequence>MRFPKRLLAVLLVGFSLTFTGCDWFNTNKTRPAPVRPRMRAPQQSPAPNQTPRITGITEKQLRDRIDRVEREVRNGRWAAANRETNALGTDMTRFRPTRSRAKSIREIASFNTIYVKLQADVKTRNRPAVMRDLSNLRNALKRETAGPGPTGPARR</sequence>
<dbReference type="PROSITE" id="PS51257">
    <property type="entry name" value="PROKAR_LIPOPROTEIN"/>
    <property type="match status" value="1"/>
</dbReference>
<gene>
    <name evidence="3" type="ORF">EDC14_1011113</name>
</gene>
<feature type="signal peptide" evidence="2">
    <location>
        <begin position="1"/>
        <end position="21"/>
    </location>
</feature>
<accession>A0A4R1RTX1</accession>
<dbReference type="Proteomes" id="UP000295008">
    <property type="component" value="Unassembled WGS sequence"/>
</dbReference>
<proteinExistence type="predicted"/>
<evidence type="ECO:0000256" key="1">
    <source>
        <dbReference type="SAM" id="MobiDB-lite"/>
    </source>
</evidence>
<evidence type="ECO:0000313" key="4">
    <source>
        <dbReference type="Proteomes" id="UP000295008"/>
    </source>
</evidence>
<feature type="region of interest" description="Disordered" evidence="1">
    <location>
        <begin position="30"/>
        <end position="53"/>
    </location>
</feature>
<comment type="caution">
    <text evidence="3">The sequence shown here is derived from an EMBL/GenBank/DDBJ whole genome shotgun (WGS) entry which is preliminary data.</text>
</comment>
<evidence type="ECO:0000313" key="3">
    <source>
        <dbReference type="EMBL" id="TCL69991.1"/>
    </source>
</evidence>